<protein>
    <submittedName>
        <fullName evidence="6">LysR family transcriptional regulator</fullName>
    </submittedName>
</protein>
<dbReference type="PANTHER" id="PTHR30537">
    <property type="entry name" value="HTH-TYPE TRANSCRIPTIONAL REGULATOR"/>
    <property type="match status" value="1"/>
</dbReference>
<dbReference type="InterPro" id="IPR005119">
    <property type="entry name" value="LysR_subst-bd"/>
</dbReference>
<keyword evidence="3" id="KW-0238">DNA-binding</keyword>
<evidence type="ECO:0000313" key="6">
    <source>
        <dbReference type="EMBL" id="AKT41465.1"/>
    </source>
</evidence>
<dbReference type="EMBL" id="CP012159">
    <property type="protein sequence ID" value="AKT41465.1"/>
    <property type="molecule type" value="Genomic_DNA"/>
</dbReference>
<dbReference type="RefSeq" id="WP_050433253.1">
    <property type="nucleotide sequence ID" value="NZ_CP012159.1"/>
</dbReference>
<dbReference type="InterPro" id="IPR036390">
    <property type="entry name" value="WH_DNA-bd_sf"/>
</dbReference>
<dbReference type="Gene3D" id="1.10.10.10">
    <property type="entry name" value="Winged helix-like DNA-binding domain superfamily/Winged helix DNA-binding domain"/>
    <property type="match status" value="1"/>
</dbReference>
<keyword evidence="7" id="KW-1185">Reference proteome</keyword>
<accession>A0A0K1EKS9</accession>
<keyword evidence="4" id="KW-0804">Transcription</keyword>
<dbReference type="STRING" id="52.CMC5_056680"/>
<gene>
    <name evidence="6" type="primary">lysR</name>
    <name evidence="6" type="ORF">CMC5_056680</name>
</gene>
<dbReference type="Proteomes" id="UP000067626">
    <property type="component" value="Chromosome"/>
</dbReference>
<dbReference type="AlphaFoldDB" id="A0A0K1EKS9"/>
<dbReference type="OrthoDB" id="5416547at2"/>
<dbReference type="InterPro" id="IPR036388">
    <property type="entry name" value="WH-like_DNA-bd_sf"/>
</dbReference>
<dbReference type="InterPro" id="IPR000847">
    <property type="entry name" value="LysR_HTH_N"/>
</dbReference>
<evidence type="ECO:0000256" key="3">
    <source>
        <dbReference type="ARBA" id="ARBA00023125"/>
    </source>
</evidence>
<dbReference type="Pfam" id="PF03466">
    <property type="entry name" value="LysR_substrate"/>
    <property type="match status" value="1"/>
</dbReference>
<dbReference type="KEGG" id="ccro:CMC5_056680"/>
<evidence type="ECO:0000256" key="2">
    <source>
        <dbReference type="ARBA" id="ARBA00023015"/>
    </source>
</evidence>
<dbReference type="Gene3D" id="3.40.190.290">
    <property type="match status" value="1"/>
</dbReference>
<comment type="similarity">
    <text evidence="1">Belongs to the LysR transcriptional regulatory family.</text>
</comment>
<dbReference type="SUPFAM" id="SSF46785">
    <property type="entry name" value="Winged helix' DNA-binding domain"/>
    <property type="match status" value="1"/>
</dbReference>
<sequence>MDDLADLTAFLAVAREGGFRSAARAAGTSASRMGDAVRRLEERLGVRLLHRTTRSVTPTDAGARLLERISPALGEVRAALDVVNDYRDRPAGRLKLNVPTVASRLVLPRIVPPFLAKYPEICVEIVAEERRVDVVAEGFDAGIRYDESLEKDMVAVPIGPRIQRYAAAASPAYLARRGRPSHPRELLEHDCLGWRLSNGPLHSWEMERDGETIHVEPRGQLITSIGGATEFAVEAAVAGCGIIYLFEEWLRPSIDRGELVPVLQPWWLSFSGPFLYYPGRRYLPTPLRAFVDFIKTTAPSTRPRTRRGDASKRR</sequence>
<evidence type="ECO:0000313" key="7">
    <source>
        <dbReference type="Proteomes" id="UP000067626"/>
    </source>
</evidence>
<evidence type="ECO:0000256" key="4">
    <source>
        <dbReference type="ARBA" id="ARBA00023163"/>
    </source>
</evidence>
<dbReference type="GO" id="GO:0003700">
    <property type="term" value="F:DNA-binding transcription factor activity"/>
    <property type="evidence" value="ECO:0007669"/>
    <property type="project" value="InterPro"/>
</dbReference>
<reference evidence="6 7" key="1">
    <citation type="submission" date="2015-07" db="EMBL/GenBank/DDBJ databases">
        <title>Genome analysis of myxobacterium Chondromyces crocatus Cm c5 reveals a high potential for natural compound synthesis and the genetic basis for the loss of fruiting body formation.</title>
        <authorList>
            <person name="Zaburannyi N."/>
            <person name="Bunk B."/>
            <person name="Maier J."/>
            <person name="Overmann J."/>
            <person name="Mueller R."/>
        </authorList>
    </citation>
    <scope>NUCLEOTIDE SEQUENCE [LARGE SCALE GENOMIC DNA]</scope>
    <source>
        <strain evidence="6 7">Cm c5</strain>
    </source>
</reference>
<dbReference type="GO" id="GO:0003677">
    <property type="term" value="F:DNA binding"/>
    <property type="evidence" value="ECO:0007669"/>
    <property type="project" value="UniProtKB-KW"/>
</dbReference>
<dbReference type="FunFam" id="1.10.10.10:FF:000001">
    <property type="entry name" value="LysR family transcriptional regulator"/>
    <property type="match status" value="1"/>
</dbReference>
<evidence type="ECO:0000259" key="5">
    <source>
        <dbReference type="PROSITE" id="PS50931"/>
    </source>
</evidence>
<evidence type="ECO:0000256" key="1">
    <source>
        <dbReference type="ARBA" id="ARBA00009437"/>
    </source>
</evidence>
<dbReference type="Pfam" id="PF00126">
    <property type="entry name" value="HTH_1"/>
    <property type="match status" value="1"/>
</dbReference>
<dbReference type="PANTHER" id="PTHR30537:SF5">
    <property type="entry name" value="HTH-TYPE TRANSCRIPTIONAL ACTIVATOR TTDR-RELATED"/>
    <property type="match status" value="1"/>
</dbReference>
<dbReference type="SUPFAM" id="SSF53850">
    <property type="entry name" value="Periplasmic binding protein-like II"/>
    <property type="match status" value="1"/>
</dbReference>
<dbReference type="PATRIC" id="fig|52.7.peg.6243"/>
<dbReference type="InterPro" id="IPR058163">
    <property type="entry name" value="LysR-type_TF_proteobact-type"/>
</dbReference>
<keyword evidence="2" id="KW-0805">Transcription regulation</keyword>
<proteinExistence type="inferred from homology"/>
<dbReference type="PROSITE" id="PS50931">
    <property type="entry name" value="HTH_LYSR"/>
    <property type="match status" value="1"/>
</dbReference>
<organism evidence="6 7">
    <name type="scientific">Chondromyces crocatus</name>
    <dbReference type="NCBI Taxonomy" id="52"/>
    <lineage>
        <taxon>Bacteria</taxon>
        <taxon>Pseudomonadati</taxon>
        <taxon>Myxococcota</taxon>
        <taxon>Polyangia</taxon>
        <taxon>Polyangiales</taxon>
        <taxon>Polyangiaceae</taxon>
        <taxon>Chondromyces</taxon>
    </lineage>
</organism>
<feature type="domain" description="HTH lysR-type" evidence="5">
    <location>
        <begin position="1"/>
        <end position="59"/>
    </location>
</feature>
<name>A0A0K1EKS9_CHOCO</name>